<comment type="subcellular location">
    <subcellularLocation>
        <location evidence="1">Nucleus</location>
    </subcellularLocation>
</comment>
<dbReference type="InterPro" id="IPR051712">
    <property type="entry name" value="ARTD-AVP"/>
</dbReference>
<dbReference type="GO" id="GO:0005634">
    <property type="term" value="C:nucleus"/>
    <property type="evidence" value="ECO:0007669"/>
    <property type="project" value="UniProtKB-SubCell"/>
</dbReference>
<feature type="zinc finger region" description="C3H1-type" evidence="7">
    <location>
        <begin position="35"/>
        <end position="62"/>
    </location>
</feature>
<dbReference type="Proteomes" id="UP000503349">
    <property type="component" value="Chromosome 21"/>
</dbReference>
<feature type="domain" description="C3H1-type" evidence="9">
    <location>
        <begin position="35"/>
        <end position="62"/>
    </location>
</feature>
<name>A0A6G1QRE3_CHAAH</name>
<dbReference type="SMART" id="SM00356">
    <property type="entry name" value="ZnF_C3H1"/>
    <property type="match status" value="2"/>
</dbReference>
<reference evidence="11 12" key="1">
    <citation type="submission" date="2019-02" db="EMBL/GenBank/DDBJ databases">
        <title>Opniocepnalus argus genome.</title>
        <authorList>
            <person name="Zhou C."/>
            <person name="Xiao S."/>
        </authorList>
    </citation>
    <scope>NUCLEOTIDE SEQUENCE [LARGE SCALE GENOMIC DNA]</scope>
    <source>
        <strain evidence="11">OARG1902GOOAL</strain>
        <tissue evidence="11">Muscle</tissue>
    </source>
</reference>
<evidence type="ECO:0000256" key="3">
    <source>
        <dbReference type="ARBA" id="ARBA00022771"/>
    </source>
</evidence>
<keyword evidence="2 7" id="KW-0479">Metal-binding</keyword>
<accession>A0A6G1QRE3</accession>
<sequence length="346" mass="39503">MATALSDSGDDSLDESSGLSDSLEDSDVEVNCQSGAKQKPCKYYNKGHCKDGSKCLYLHVCQYAQKGNCRYGSKCKLKHSPSGSGSSHATNLVRSTSKDPKLTNGRKYQWQLDDGSGWRDIENDHIIEAQYCLPHTKSIKIYNTPHGAVSIDYNRMRVRGKNLSVRRLDDGTTTWVWYCTLRHKWREYGDKDSKGNTGPVTSSDIEKRFQSNPEDSFAFSIGSENLEIKFREMQQVGKKRNRKVTRRPVYRQPAIRVVPQVTRAFQNMSVANKPQWEFEGGNGRWHMFKHRNGTCSVSNDDIERSYQQNRSGHMTFTVNAQTYNLDFGAMIQTNLATKKTRKIRRV</sequence>
<gene>
    <name evidence="11" type="ORF">EXN66_Car020863</name>
</gene>
<evidence type="ECO:0000256" key="1">
    <source>
        <dbReference type="ARBA" id="ARBA00004123"/>
    </source>
</evidence>
<dbReference type="InterPro" id="IPR004170">
    <property type="entry name" value="WWE_dom"/>
</dbReference>
<dbReference type="OrthoDB" id="20729at2759"/>
<proteinExistence type="inferred from homology"/>
<evidence type="ECO:0000313" key="11">
    <source>
        <dbReference type="EMBL" id="KAF3705172.1"/>
    </source>
</evidence>
<evidence type="ECO:0000256" key="5">
    <source>
        <dbReference type="ARBA" id="ARBA00023242"/>
    </source>
</evidence>
<feature type="zinc finger region" description="C3H1-type" evidence="7">
    <location>
        <begin position="63"/>
        <end position="82"/>
    </location>
</feature>
<evidence type="ECO:0000256" key="6">
    <source>
        <dbReference type="ARBA" id="ARBA00024347"/>
    </source>
</evidence>
<dbReference type="InterPro" id="IPR041367">
    <property type="entry name" value="Znf-CCCH_4"/>
</dbReference>
<evidence type="ECO:0000256" key="7">
    <source>
        <dbReference type="PROSITE-ProRule" id="PRU00723"/>
    </source>
</evidence>
<dbReference type="GO" id="GO:0003950">
    <property type="term" value="F:NAD+ poly-ADP-ribosyltransferase activity"/>
    <property type="evidence" value="ECO:0007669"/>
    <property type="project" value="TreeGrafter"/>
</dbReference>
<evidence type="ECO:0000256" key="4">
    <source>
        <dbReference type="ARBA" id="ARBA00022833"/>
    </source>
</evidence>
<evidence type="ECO:0000313" key="12">
    <source>
        <dbReference type="Proteomes" id="UP000503349"/>
    </source>
</evidence>
<protein>
    <submittedName>
        <fullName evidence="11">Zinc finger CCCH-type antiviral protein 1 ADP-ribosyltransferase diphtheria toxin-like 13</fullName>
    </submittedName>
</protein>
<keyword evidence="4 7" id="KW-0862">Zinc</keyword>
<dbReference type="Pfam" id="PF18044">
    <property type="entry name" value="zf-CCCH_4"/>
    <property type="match status" value="1"/>
</dbReference>
<dbReference type="PANTHER" id="PTHR45740:SF14">
    <property type="entry name" value="NOVEL PROTEIN"/>
    <property type="match status" value="1"/>
</dbReference>
<dbReference type="Pfam" id="PF23466">
    <property type="entry name" value="WWE_4"/>
    <property type="match status" value="1"/>
</dbReference>
<feature type="region of interest" description="Disordered" evidence="8">
    <location>
        <begin position="80"/>
        <end position="102"/>
    </location>
</feature>
<evidence type="ECO:0000259" key="9">
    <source>
        <dbReference type="PROSITE" id="PS50103"/>
    </source>
</evidence>
<keyword evidence="3 7" id="KW-0863">Zinc-finger</keyword>
<feature type="domain" description="WWE" evidence="10">
    <location>
        <begin position="161"/>
        <end position="251"/>
    </location>
</feature>
<reference evidence="12" key="2">
    <citation type="submission" date="2019-02" db="EMBL/GenBank/DDBJ databases">
        <title>Opniocepnalus argus Var Kimnra genome.</title>
        <authorList>
            <person name="Zhou C."/>
            <person name="Xiao S."/>
        </authorList>
    </citation>
    <scope>NUCLEOTIDE SEQUENCE [LARGE SCALE GENOMIC DNA]</scope>
</reference>
<keyword evidence="12" id="KW-1185">Reference proteome</keyword>
<feature type="domain" description="WWE" evidence="10">
    <location>
        <begin position="262"/>
        <end position="345"/>
    </location>
</feature>
<dbReference type="InterPro" id="IPR037197">
    <property type="entry name" value="WWE_dom_sf"/>
</dbReference>
<evidence type="ECO:0000256" key="8">
    <source>
        <dbReference type="SAM" id="MobiDB-lite"/>
    </source>
</evidence>
<dbReference type="Pfam" id="PF02825">
    <property type="entry name" value="WWE"/>
    <property type="match status" value="2"/>
</dbReference>
<dbReference type="PROSITE" id="PS50918">
    <property type="entry name" value="WWE"/>
    <property type="match status" value="2"/>
</dbReference>
<dbReference type="GO" id="GO:1990404">
    <property type="term" value="F:NAD+-protein mono-ADP-ribosyltransferase activity"/>
    <property type="evidence" value="ECO:0007669"/>
    <property type="project" value="TreeGrafter"/>
</dbReference>
<dbReference type="SUPFAM" id="SSF90229">
    <property type="entry name" value="CCCH zinc finger"/>
    <property type="match status" value="1"/>
</dbReference>
<dbReference type="AlphaFoldDB" id="A0A6G1QRE3"/>
<dbReference type="InterPro" id="IPR000571">
    <property type="entry name" value="Znf_CCCH"/>
</dbReference>
<dbReference type="Gene3D" id="3.30.720.50">
    <property type="match status" value="2"/>
</dbReference>
<organism evidence="11 12">
    <name type="scientific">Channa argus</name>
    <name type="common">Northern snakehead</name>
    <name type="synonym">Ophicephalus argus</name>
    <dbReference type="NCBI Taxonomy" id="215402"/>
    <lineage>
        <taxon>Eukaryota</taxon>
        <taxon>Metazoa</taxon>
        <taxon>Chordata</taxon>
        <taxon>Craniata</taxon>
        <taxon>Vertebrata</taxon>
        <taxon>Euteleostomi</taxon>
        <taxon>Actinopterygii</taxon>
        <taxon>Neopterygii</taxon>
        <taxon>Teleostei</taxon>
        <taxon>Neoteleostei</taxon>
        <taxon>Acanthomorphata</taxon>
        <taxon>Anabantaria</taxon>
        <taxon>Anabantiformes</taxon>
        <taxon>Channoidei</taxon>
        <taxon>Channidae</taxon>
        <taxon>Channa</taxon>
    </lineage>
</organism>
<dbReference type="PANTHER" id="PTHR45740">
    <property type="entry name" value="POLY [ADP-RIBOSE] POLYMERASE"/>
    <property type="match status" value="1"/>
</dbReference>
<feature type="domain" description="C3H1-type" evidence="9">
    <location>
        <begin position="63"/>
        <end position="82"/>
    </location>
</feature>
<keyword evidence="5" id="KW-0539">Nucleus</keyword>
<dbReference type="SUPFAM" id="SSF117839">
    <property type="entry name" value="WWE domain"/>
    <property type="match status" value="2"/>
</dbReference>
<dbReference type="PROSITE" id="PS50103">
    <property type="entry name" value="ZF_C3H1"/>
    <property type="match status" value="2"/>
</dbReference>
<dbReference type="InterPro" id="IPR036855">
    <property type="entry name" value="Znf_CCCH_sf"/>
</dbReference>
<evidence type="ECO:0000256" key="2">
    <source>
        <dbReference type="ARBA" id="ARBA00022723"/>
    </source>
</evidence>
<evidence type="ECO:0000259" key="10">
    <source>
        <dbReference type="PROSITE" id="PS50918"/>
    </source>
</evidence>
<feature type="compositionally biased region" description="Polar residues" evidence="8">
    <location>
        <begin position="81"/>
        <end position="95"/>
    </location>
</feature>
<dbReference type="EMBL" id="CM015732">
    <property type="protein sequence ID" value="KAF3705172.1"/>
    <property type="molecule type" value="Genomic_DNA"/>
</dbReference>
<comment type="similarity">
    <text evidence="6">Belongs to the ARTD/PARP family.</text>
</comment>
<feature type="region of interest" description="Disordered" evidence="8">
    <location>
        <begin position="1"/>
        <end position="25"/>
    </location>
</feature>
<dbReference type="GO" id="GO:0008270">
    <property type="term" value="F:zinc ion binding"/>
    <property type="evidence" value="ECO:0007669"/>
    <property type="project" value="UniProtKB-KW"/>
</dbReference>
<keyword evidence="11" id="KW-0808">Transferase</keyword>